<accession>A0ABX2CG34</accession>
<reference evidence="2" key="1">
    <citation type="submission" date="2020-05" db="EMBL/GenBank/DDBJ databases">
        <title>Nod-independent and nitrogen-fixing Bradyrhizobium aeschynomene sp. nov. isolated from nodules of Aeschynomene indica.</title>
        <authorList>
            <person name="Zhang Z."/>
        </authorList>
    </citation>
    <scope>NUCLEOTIDE SEQUENCE</scope>
    <source>
        <strain evidence="2">83012</strain>
    </source>
</reference>
<sequence length="98" mass="10626">MSISVKGRLAIAALIALACFAGSVLKLYLGLLFVSLLVSFAVVGVVAWLVERLARQRNSNGERRQRHRRRYSGGIAASKPLPITTVDHVDTHSTAGRL</sequence>
<gene>
    <name evidence="2" type="ORF">HL667_19300</name>
</gene>
<keyword evidence="1" id="KW-1133">Transmembrane helix</keyword>
<dbReference type="RefSeq" id="WP_172112263.1">
    <property type="nucleotide sequence ID" value="NZ_JABFDM010000003.1"/>
</dbReference>
<evidence type="ECO:0000313" key="3">
    <source>
        <dbReference type="Proteomes" id="UP000886476"/>
    </source>
</evidence>
<feature type="transmembrane region" description="Helical" evidence="1">
    <location>
        <begin position="31"/>
        <end position="50"/>
    </location>
</feature>
<keyword evidence="1" id="KW-0472">Membrane</keyword>
<dbReference type="EMBL" id="JABFDN010000006">
    <property type="protein sequence ID" value="NPU67159.1"/>
    <property type="molecule type" value="Genomic_DNA"/>
</dbReference>
<keyword evidence="1" id="KW-0812">Transmembrane</keyword>
<dbReference type="Proteomes" id="UP000886476">
    <property type="component" value="Unassembled WGS sequence"/>
</dbReference>
<organism evidence="2 3">
    <name type="scientific">Bradyrhizobium aeschynomenes</name>
    <dbReference type="NCBI Taxonomy" id="2734909"/>
    <lineage>
        <taxon>Bacteria</taxon>
        <taxon>Pseudomonadati</taxon>
        <taxon>Pseudomonadota</taxon>
        <taxon>Alphaproteobacteria</taxon>
        <taxon>Hyphomicrobiales</taxon>
        <taxon>Nitrobacteraceae</taxon>
        <taxon>Bradyrhizobium</taxon>
    </lineage>
</organism>
<evidence type="ECO:0000256" key="1">
    <source>
        <dbReference type="SAM" id="Phobius"/>
    </source>
</evidence>
<protein>
    <submittedName>
        <fullName evidence="2">Uncharacterized protein</fullName>
    </submittedName>
</protein>
<comment type="caution">
    <text evidence="2">The sequence shown here is derived from an EMBL/GenBank/DDBJ whole genome shotgun (WGS) entry which is preliminary data.</text>
</comment>
<name>A0ABX2CG34_9BRAD</name>
<proteinExistence type="predicted"/>
<evidence type="ECO:0000313" key="2">
    <source>
        <dbReference type="EMBL" id="NPU67159.1"/>
    </source>
</evidence>
<dbReference type="PROSITE" id="PS51257">
    <property type="entry name" value="PROKAR_LIPOPROTEIN"/>
    <property type="match status" value="1"/>
</dbReference>
<keyword evidence="3" id="KW-1185">Reference proteome</keyword>